<evidence type="ECO:0000313" key="2">
    <source>
        <dbReference type="Proteomes" id="UP000290037"/>
    </source>
</evidence>
<keyword evidence="2" id="KW-1185">Reference proteome</keyword>
<organism evidence="1 2">
    <name type="scientific">Leeuwenhoekiella palythoae</name>
    <dbReference type="NCBI Taxonomy" id="573501"/>
    <lineage>
        <taxon>Bacteria</taxon>
        <taxon>Pseudomonadati</taxon>
        <taxon>Bacteroidota</taxon>
        <taxon>Flavobacteriia</taxon>
        <taxon>Flavobacteriales</taxon>
        <taxon>Flavobacteriaceae</taxon>
        <taxon>Leeuwenhoekiella</taxon>
    </lineage>
</organism>
<evidence type="ECO:0000313" key="1">
    <source>
        <dbReference type="EMBL" id="RXG30026.1"/>
    </source>
</evidence>
<reference evidence="1 2" key="1">
    <citation type="submission" date="2018-07" db="EMBL/GenBank/DDBJ databases">
        <title>Leeuwenhoekiella genomics.</title>
        <authorList>
            <person name="Tahon G."/>
            <person name="Willems A."/>
        </authorList>
    </citation>
    <scope>NUCLEOTIDE SEQUENCE [LARGE SCALE GENOMIC DNA]</scope>
    <source>
        <strain evidence="1 2">LMG 24856</strain>
    </source>
</reference>
<sequence length="72" mass="8307">MKNIYKYILFAFAGILSLYWSCTSEEYDDYKEFTAGGEISYTEKIDSLKTFSGNNRIMIQGIINADPKITQF</sequence>
<gene>
    <name evidence="1" type="ORF">DSM01_774</name>
</gene>
<dbReference type="EMBL" id="QOVN01000002">
    <property type="protein sequence ID" value="RXG30026.1"/>
    <property type="molecule type" value="Genomic_DNA"/>
</dbReference>
<accession>A0ABY0D497</accession>
<dbReference type="Pfam" id="PF16389">
    <property type="entry name" value="DUF4998"/>
    <property type="match status" value="1"/>
</dbReference>
<dbReference type="Proteomes" id="UP000290037">
    <property type="component" value="Unassembled WGS sequence"/>
</dbReference>
<proteinExistence type="predicted"/>
<protein>
    <submittedName>
        <fullName evidence="1">Uncharacterized protein</fullName>
    </submittedName>
</protein>
<name>A0ABY0D497_9FLAO</name>
<comment type="caution">
    <text evidence="1">The sequence shown here is derived from an EMBL/GenBank/DDBJ whole genome shotgun (WGS) entry which is preliminary data.</text>
</comment>